<proteinExistence type="predicted"/>
<evidence type="ECO:0000256" key="1">
    <source>
        <dbReference type="SAM" id="MobiDB-lite"/>
    </source>
</evidence>
<accession>A0A663MVV6</accession>
<name>A0A663MVV6_ATHCN</name>
<evidence type="ECO:0000313" key="2">
    <source>
        <dbReference type="Ensembl" id="ENSACUP00000015573.1"/>
    </source>
</evidence>
<sequence>MPIQIPPQKKKFRKGRGFSSSRIKMELFDILDRQTHLPRANTGRRNSSYEESYLRN</sequence>
<protein>
    <submittedName>
        <fullName evidence="2">Uncharacterized protein</fullName>
    </submittedName>
</protein>
<organism evidence="2 3">
    <name type="scientific">Athene cunicularia</name>
    <name type="common">Burrowing owl</name>
    <name type="synonym">Speotyto cunicularia</name>
    <dbReference type="NCBI Taxonomy" id="194338"/>
    <lineage>
        <taxon>Eukaryota</taxon>
        <taxon>Metazoa</taxon>
        <taxon>Chordata</taxon>
        <taxon>Craniata</taxon>
        <taxon>Vertebrata</taxon>
        <taxon>Euteleostomi</taxon>
        <taxon>Archelosauria</taxon>
        <taxon>Archosauria</taxon>
        <taxon>Dinosauria</taxon>
        <taxon>Saurischia</taxon>
        <taxon>Theropoda</taxon>
        <taxon>Coelurosauria</taxon>
        <taxon>Aves</taxon>
        <taxon>Neognathae</taxon>
        <taxon>Neoaves</taxon>
        <taxon>Telluraves</taxon>
        <taxon>Strigiformes</taxon>
        <taxon>Strigidae</taxon>
        <taxon>Athene</taxon>
    </lineage>
</organism>
<dbReference type="Ensembl" id="ENSACUT00000016623.1">
    <property type="protein sequence ID" value="ENSACUP00000015573.1"/>
    <property type="gene ID" value="ENSACUG00000010466.1"/>
</dbReference>
<dbReference type="Proteomes" id="UP000472269">
    <property type="component" value="Unplaced"/>
</dbReference>
<reference evidence="2" key="1">
    <citation type="submission" date="2025-08" db="UniProtKB">
        <authorList>
            <consortium name="Ensembl"/>
        </authorList>
    </citation>
    <scope>IDENTIFICATION</scope>
</reference>
<evidence type="ECO:0000313" key="3">
    <source>
        <dbReference type="Proteomes" id="UP000472269"/>
    </source>
</evidence>
<reference evidence="2" key="2">
    <citation type="submission" date="2025-09" db="UniProtKB">
        <authorList>
            <consortium name="Ensembl"/>
        </authorList>
    </citation>
    <scope>IDENTIFICATION</scope>
</reference>
<feature type="compositionally biased region" description="Polar residues" evidence="1">
    <location>
        <begin position="43"/>
        <end position="56"/>
    </location>
</feature>
<feature type="region of interest" description="Disordered" evidence="1">
    <location>
        <begin position="37"/>
        <end position="56"/>
    </location>
</feature>
<dbReference type="AlphaFoldDB" id="A0A663MVV6"/>
<keyword evidence="3" id="KW-1185">Reference proteome</keyword>